<evidence type="ECO:0000256" key="1">
    <source>
        <dbReference type="SAM" id="SignalP"/>
    </source>
</evidence>
<dbReference type="Proteomes" id="UP000441336">
    <property type="component" value="Unassembled WGS sequence"/>
</dbReference>
<protein>
    <submittedName>
        <fullName evidence="2">Uncharacterized protein</fullName>
    </submittedName>
</protein>
<comment type="caution">
    <text evidence="2">The sequence shown here is derived from an EMBL/GenBank/DDBJ whole genome shotgun (WGS) entry which is preliminary data.</text>
</comment>
<keyword evidence="1" id="KW-0732">Signal</keyword>
<feature type="signal peptide" evidence="1">
    <location>
        <begin position="1"/>
        <end position="20"/>
    </location>
</feature>
<dbReference type="EMBL" id="WQKZ01000004">
    <property type="protein sequence ID" value="MVN78106.1"/>
    <property type="molecule type" value="Genomic_DNA"/>
</dbReference>
<evidence type="ECO:0000313" key="3">
    <source>
        <dbReference type="Proteomes" id="UP000441336"/>
    </source>
</evidence>
<dbReference type="AlphaFoldDB" id="A0A7K1TIF5"/>
<sequence length="180" mass="20474">MKHLLLLSLLGLTLVPDAQAQGALTVFNAISAARSMSANARANQQDPQEYTRPVVYEGEMFHYKRTPSAAYLRKGGAQIAVLERLLAERYTVLLADTVLILSPAWEVQYAEATKQVQYVLPTWSMLAYEDEVAFYRREDGVRRQWMEEVRIARQKRARRAARRDSLARLAQPLPIPATNK</sequence>
<keyword evidence="3" id="KW-1185">Reference proteome</keyword>
<gene>
    <name evidence="2" type="ORF">GO988_17390</name>
</gene>
<reference evidence="2 3" key="1">
    <citation type="submission" date="2019-12" db="EMBL/GenBank/DDBJ databases">
        <title>Hymenobacter sp. HMF4947 Genome sequencing and assembly.</title>
        <authorList>
            <person name="Kang H."/>
            <person name="Cha I."/>
            <person name="Kim H."/>
            <person name="Joh K."/>
        </authorList>
    </citation>
    <scope>NUCLEOTIDE SEQUENCE [LARGE SCALE GENOMIC DNA]</scope>
    <source>
        <strain evidence="2 3">HMF4947</strain>
    </source>
</reference>
<feature type="chain" id="PRO_5029770938" evidence="1">
    <location>
        <begin position="21"/>
        <end position="180"/>
    </location>
</feature>
<evidence type="ECO:0000313" key="2">
    <source>
        <dbReference type="EMBL" id="MVN78106.1"/>
    </source>
</evidence>
<organism evidence="2 3">
    <name type="scientific">Hymenobacter ginkgonis</name>
    <dbReference type="NCBI Taxonomy" id="2682976"/>
    <lineage>
        <taxon>Bacteria</taxon>
        <taxon>Pseudomonadati</taxon>
        <taxon>Bacteroidota</taxon>
        <taxon>Cytophagia</taxon>
        <taxon>Cytophagales</taxon>
        <taxon>Hymenobacteraceae</taxon>
        <taxon>Hymenobacter</taxon>
    </lineage>
</organism>
<dbReference type="RefSeq" id="WP_157567871.1">
    <property type="nucleotide sequence ID" value="NZ_WQKZ01000004.1"/>
</dbReference>
<name>A0A7K1TIF5_9BACT</name>
<accession>A0A7K1TIF5</accession>
<proteinExistence type="predicted"/>